<dbReference type="Pfam" id="PF08818">
    <property type="entry name" value="DUF1801"/>
    <property type="match status" value="1"/>
</dbReference>
<dbReference type="EMBL" id="QHCR01000009">
    <property type="protein sequence ID" value="RHX78135.1"/>
    <property type="molecule type" value="Genomic_DNA"/>
</dbReference>
<sequence>MPAAHKKKTREKPLPFKNRNVAEVFRTYPEPVRIQLLALRDLIYRTADSISEVGKLEETLKWGQPSYLTSESKSGSTIRIDRLPAEENRYAIYFHCQTNLVSTFRELFPKKFDFEGNRAIRLNVKDPLPSKELSVCISLALTYHLDKKRKK</sequence>
<reference evidence="3" key="1">
    <citation type="submission" date="2018-05" db="EMBL/GenBank/DDBJ databases">
        <title>Leptospira yasudae sp. nov. and Leptospira stimsonii sp. nov., two pathogenic species of the genus Leptospira isolated from environmental sources.</title>
        <authorList>
            <person name="Casanovas-Massana A."/>
            <person name="Hamond C."/>
            <person name="Santos L.A."/>
            <person name="Hacker K.P."/>
            <person name="Balassiano I."/>
            <person name="Medeiros M.A."/>
            <person name="Reis M.G."/>
            <person name="Ko A.I."/>
            <person name="Wunder E.A."/>
        </authorList>
    </citation>
    <scope>NUCLEOTIDE SEQUENCE [LARGE SCALE GENOMIC DNA]</scope>
    <source>
        <strain evidence="3">B21</strain>
    </source>
</reference>
<comment type="caution">
    <text evidence="2">The sequence shown here is derived from an EMBL/GenBank/DDBJ whole genome shotgun (WGS) entry which is preliminary data.</text>
</comment>
<dbReference type="RefSeq" id="WP_118957591.1">
    <property type="nucleotide sequence ID" value="NZ_JACCKC010000006.1"/>
</dbReference>
<keyword evidence="3" id="KW-1185">Reference proteome</keyword>
<reference evidence="2 3" key="2">
    <citation type="journal article" date="2020" name="Int. J. Syst. Evol. Microbiol.">
        <title>Leptospira yasudae sp. nov. and Leptospira stimsonii sp. nov., two new species of the pathogenic group isolated from environmental sources.</title>
        <authorList>
            <person name="Casanovas-Massana A."/>
            <person name="Hamond C."/>
            <person name="Santos L.A."/>
            <person name="de Oliveira D."/>
            <person name="Hacker K.P."/>
            <person name="Balassiano I."/>
            <person name="Costa F."/>
            <person name="Medeiros M.A."/>
            <person name="Reis M.G."/>
            <person name="Ko A.I."/>
            <person name="Wunder E.A."/>
        </authorList>
    </citation>
    <scope>NUCLEOTIDE SEQUENCE [LARGE SCALE GENOMIC DNA]</scope>
    <source>
        <strain evidence="2 3">B21</strain>
    </source>
</reference>
<evidence type="ECO:0000259" key="1">
    <source>
        <dbReference type="Pfam" id="PF08818"/>
    </source>
</evidence>
<accession>A0ABX9LZ00</accession>
<organism evidence="2 3">
    <name type="scientific">Leptospira yasudae</name>
    <dbReference type="NCBI Taxonomy" id="2202201"/>
    <lineage>
        <taxon>Bacteria</taxon>
        <taxon>Pseudomonadati</taxon>
        <taxon>Spirochaetota</taxon>
        <taxon>Spirochaetia</taxon>
        <taxon>Leptospirales</taxon>
        <taxon>Leptospiraceae</taxon>
        <taxon>Leptospira</taxon>
    </lineage>
</organism>
<name>A0ABX9LZ00_9LEPT</name>
<gene>
    <name evidence="2" type="ORF">DLM77_18715</name>
</gene>
<dbReference type="InterPro" id="IPR014922">
    <property type="entry name" value="YdhG-like"/>
</dbReference>
<dbReference type="Proteomes" id="UP000285569">
    <property type="component" value="Unassembled WGS sequence"/>
</dbReference>
<protein>
    <recommendedName>
        <fullName evidence="1">YdhG-like domain-containing protein</fullName>
    </recommendedName>
</protein>
<evidence type="ECO:0000313" key="2">
    <source>
        <dbReference type="EMBL" id="RHX78135.1"/>
    </source>
</evidence>
<proteinExistence type="predicted"/>
<evidence type="ECO:0000313" key="3">
    <source>
        <dbReference type="Proteomes" id="UP000285569"/>
    </source>
</evidence>
<feature type="domain" description="YdhG-like" evidence="1">
    <location>
        <begin position="35"/>
        <end position="140"/>
    </location>
</feature>
<dbReference type="SUPFAM" id="SSF159888">
    <property type="entry name" value="YdhG-like"/>
    <property type="match status" value="1"/>
</dbReference>